<sequence>AMVSPWVTNARPIDPSLSAESVKLVHSANTHLVLMTIPGAILISYLIAWTANGQSSGVPVTYLAALPILQLVFALVALHGVESRKESLLRPIILLTVLQLVLCFFGGSHFFISLPDGKELFEFALLLVVACMVLIPWYIFAVRSFWRISEDIVTVRKEKTGNNSALIESL</sequence>
<evidence type="ECO:0000256" key="1">
    <source>
        <dbReference type="SAM" id="Phobius"/>
    </source>
</evidence>
<keyword evidence="1" id="KW-1133">Transmembrane helix</keyword>
<protein>
    <recommendedName>
        <fullName evidence="4">G protein-coupled receptor</fullName>
    </recommendedName>
</protein>
<proteinExistence type="predicted"/>
<evidence type="ECO:0008006" key="4">
    <source>
        <dbReference type="Google" id="ProtNLM"/>
    </source>
</evidence>
<feature type="transmembrane region" description="Helical" evidence="1">
    <location>
        <begin position="120"/>
        <end position="140"/>
    </location>
</feature>
<feature type="transmembrane region" description="Helical" evidence="1">
    <location>
        <begin position="32"/>
        <end position="50"/>
    </location>
</feature>
<feature type="transmembrane region" description="Helical" evidence="1">
    <location>
        <begin position="93"/>
        <end position="114"/>
    </location>
</feature>
<organism evidence="2 3">
    <name type="scientific">Pristionchus entomophagus</name>
    <dbReference type="NCBI Taxonomy" id="358040"/>
    <lineage>
        <taxon>Eukaryota</taxon>
        <taxon>Metazoa</taxon>
        <taxon>Ecdysozoa</taxon>
        <taxon>Nematoda</taxon>
        <taxon>Chromadorea</taxon>
        <taxon>Rhabditida</taxon>
        <taxon>Rhabditina</taxon>
        <taxon>Diplogasteromorpha</taxon>
        <taxon>Diplogasteroidea</taxon>
        <taxon>Neodiplogasteridae</taxon>
        <taxon>Pristionchus</taxon>
    </lineage>
</organism>
<dbReference type="Proteomes" id="UP001432027">
    <property type="component" value="Unassembled WGS sequence"/>
</dbReference>
<accession>A0AAV5UA66</accession>
<evidence type="ECO:0000313" key="2">
    <source>
        <dbReference type="EMBL" id="GMT03558.1"/>
    </source>
</evidence>
<keyword evidence="1" id="KW-0472">Membrane</keyword>
<evidence type="ECO:0000313" key="3">
    <source>
        <dbReference type="Proteomes" id="UP001432027"/>
    </source>
</evidence>
<gene>
    <name evidence="2" type="ORF">PENTCL1PPCAC_25732</name>
</gene>
<dbReference type="AlphaFoldDB" id="A0AAV5UA66"/>
<name>A0AAV5UA66_9BILA</name>
<comment type="caution">
    <text evidence="2">The sequence shown here is derived from an EMBL/GenBank/DDBJ whole genome shotgun (WGS) entry which is preliminary data.</text>
</comment>
<feature type="transmembrane region" description="Helical" evidence="1">
    <location>
        <begin position="62"/>
        <end position="81"/>
    </location>
</feature>
<feature type="non-terminal residue" evidence="2">
    <location>
        <position position="1"/>
    </location>
</feature>
<keyword evidence="3" id="KW-1185">Reference proteome</keyword>
<keyword evidence="1" id="KW-0812">Transmembrane</keyword>
<reference evidence="2" key="1">
    <citation type="submission" date="2023-10" db="EMBL/GenBank/DDBJ databases">
        <title>Genome assembly of Pristionchus species.</title>
        <authorList>
            <person name="Yoshida K."/>
            <person name="Sommer R.J."/>
        </authorList>
    </citation>
    <scope>NUCLEOTIDE SEQUENCE</scope>
    <source>
        <strain evidence="2">RS0144</strain>
    </source>
</reference>
<dbReference type="EMBL" id="BTSX01000006">
    <property type="protein sequence ID" value="GMT03558.1"/>
    <property type="molecule type" value="Genomic_DNA"/>
</dbReference>